<evidence type="ECO:0000256" key="1">
    <source>
        <dbReference type="ARBA" id="ARBA00004141"/>
    </source>
</evidence>
<keyword evidence="2 5" id="KW-0812">Transmembrane</keyword>
<evidence type="ECO:0000256" key="5">
    <source>
        <dbReference type="SAM" id="Phobius"/>
    </source>
</evidence>
<protein>
    <submittedName>
        <fullName evidence="6">Uncharacterized protein</fullName>
    </submittedName>
</protein>
<evidence type="ECO:0000313" key="6">
    <source>
        <dbReference type="EMBL" id="EEN64979.1"/>
    </source>
</evidence>
<dbReference type="EMBL" id="GG666484">
    <property type="protein sequence ID" value="EEN64979.1"/>
    <property type="molecule type" value="Genomic_DNA"/>
</dbReference>
<feature type="transmembrane region" description="Helical" evidence="5">
    <location>
        <begin position="52"/>
        <end position="78"/>
    </location>
</feature>
<dbReference type="PANTHER" id="PTHR19282">
    <property type="entry name" value="TETRASPANIN"/>
    <property type="match status" value="1"/>
</dbReference>
<dbReference type="Pfam" id="PF00335">
    <property type="entry name" value="Tetraspanin"/>
    <property type="match status" value="1"/>
</dbReference>
<feature type="transmembrane region" description="Helical" evidence="5">
    <location>
        <begin position="450"/>
        <end position="473"/>
    </location>
</feature>
<dbReference type="SUPFAM" id="SSF48652">
    <property type="entry name" value="Tetraspanin"/>
    <property type="match status" value="1"/>
</dbReference>
<reference evidence="6" key="1">
    <citation type="journal article" date="2008" name="Nature">
        <title>The amphioxus genome and the evolution of the chordate karyotype.</title>
        <authorList>
            <consortium name="US DOE Joint Genome Institute (JGI-PGF)"/>
            <person name="Putnam N.H."/>
            <person name="Butts T."/>
            <person name="Ferrier D.E.K."/>
            <person name="Furlong R.F."/>
            <person name="Hellsten U."/>
            <person name="Kawashima T."/>
            <person name="Robinson-Rechavi M."/>
            <person name="Shoguchi E."/>
            <person name="Terry A."/>
            <person name="Yu J.-K."/>
            <person name="Benito-Gutierrez E.L."/>
            <person name="Dubchak I."/>
            <person name="Garcia-Fernandez J."/>
            <person name="Gibson-Brown J.J."/>
            <person name="Grigoriev I.V."/>
            <person name="Horton A.C."/>
            <person name="de Jong P.J."/>
            <person name="Jurka J."/>
            <person name="Kapitonov V.V."/>
            <person name="Kohara Y."/>
            <person name="Kuroki Y."/>
            <person name="Lindquist E."/>
            <person name="Lucas S."/>
            <person name="Osoegawa K."/>
            <person name="Pennacchio L.A."/>
            <person name="Salamov A.A."/>
            <person name="Satou Y."/>
            <person name="Sauka-Spengler T."/>
            <person name="Schmutz J."/>
            <person name="Shin-I T."/>
            <person name="Toyoda A."/>
            <person name="Bronner-Fraser M."/>
            <person name="Fujiyama A."/>
            <person name="Holland L.Z."/>
            <person name="Holland P.W.H."/>
            <person name="Satoh N."/>
            <person name="Rokhsar D.S."/>
        </authorList>
    </citation>
    <scope>NUCLEOTIDE SEQUENCE [LARGE SCALE GENOMIC DNA]</scope>
    <source>
        <strain evidence="6">S238N-H82</strain>
        <tissue evidence="6">Testes</tissue>
    </source>
</reference>
<evidence type="ECO:0000256" key="2">
    <source>
        <dbReference type="ARBA" id="ARBA00022692"/>
    </source>
</evidence>
<sequence length="487" mass="55338">MAEGSRANVKTQLFVFNVVLWLAGGILFAVGLWLLYDPEITKVVSAELKLTWFYHACYAMVVAGAVTLIVGCVGCYGAMKERKSLLMLFAVLLFILFVLNMAAFIVGIMYRNKAYLYTYDSFADALPRGYIEEQDYEFKEAVKKIESKFSCCGLRDLNQHGVPCLQDTCLCDPNVGVDCKDYSVFGSSCTVYAEPCLYKVSSFLRQKMIAVIVMPLIVALIQLCGICFVWRTQRNVDLQKARKDAKNYFHSQVLMRVQHRLPMDNGTLYNQLQGLKAEALYRFRSQIGDKDVTGHVWDELEVDTEKTIMDLLHLNLMIAKENNKKDQHDAAEIEESDCDNIYVSELISFLLMPMVVQKLISLLLIPMVVQKLISLLLIPMVVQKLIFLLLIPMVVQKLISLLLIPMVVQKLISLLLIPMVVQRLISLLLIPMVVQNPSSLHLITMVVRKLIYRLLIPMVVRMLISLLLIPMLVQKLIAIIQIPCAFR</sequence>
<proteinExistence type="predicted"/>
<evidence type="ECO:0000256" key="3">
    <source>
        <dbReference type="ARBA" id="ARBA00022989"/>
    </source>
</evidence>
<feature type="transmembrane region" description="Helical" evidence="5">
    <location>
        <begin position="411"/>
        <end position="430"/>
    </location>
</feature>
<dbReference type="InterPro" id="IPR008952">
    <property type="entry name" value="Tetraspanin_EC2_sf"/>
</dbReference>
<feature type="transmembrane region" description="Helical" evidence="5">
    <location>
        <begin position="385"/>
        <end position="404"/>
    </location>
</feature>
<feature type="transmembrane region" description="Helical" evidence="5">
    <location>
        <begin position="359"/>
        <end position="379"/>
    </location>
</feature>
<organism>
    <name type="scientific">Branchiostoma floridae</name>
    <name type="common">Florida lancelet</name>
    <name type="synonym">Amphioxus</name>
    <dbReference type="NCBI Taxonomy" id="7739"/>
    <lineage>
        <taxon>Eukaryota</taxon>
        <taxon>Metazoa</taxon>
        <taxon>Chordata</taxon>
        <taxon>Cephalochordata</taxon>
        <taxon>Leptocardii</taxon>
        <taxon>Amphioxiformes</taxon>
        <taxon>Branchiostomatidae</taxon>
        <taxon>Branchiostoma</taxon>
    </lineage>
</organism>
<name>C3Y3V3_BRAFL</name>
<gene>
    <name evidence="6" type="ORF">BRAFLDRAFT_130968</name>
</gene>
<dbReference type="PRINTS" id="PR00259">
    <property type="entry name" value="TMFOUR"/>
</dbReference>
<keyword evidence="4 5" id="KW-0472">Membrane</keyword>
<feature type="transmembrane region" description="Helical" evidence="5">
    <location>
        <begin position="85"/>
        <end position="110"/>
    </location>
</feature>
<feature type="transmembrane region" description="Helical" evidence="5">
    <location>
        <begin position="208"/>
        <end position="230"/>
    </location>
</feature>
<dbReference type="InParanoid" id="C3Y3V3"/>
<dbReference type="GO" id="GO:0016020">
    <property type="term" value="C:membrane"/>
    <property type="evidence" value="ECO:0007669"/>
    <property type="project" value="UniProtKB-SubCell"/>
</dbReference>
<keyword evidence="3 5" id="KW-1133">Transmembrane helix</keyword>
<dbReference type="PANTHER" id="PTHR19282:SF546">
    <property type="entry name" value="TETRASPANIN FAMILY PROTEIN"/>
    <property type="match status" value="1"/>
</dbReference>
<accession>C3Y3V3</accession>
<dbReference type="AlphaFoldDB" id="C3Y3V3"/>
<dbReference type="InterPro" id="IPR018499">
    <property type="entry name" value="Tetraspanin/Peripherin"/>
</dbReference>
<feature type="transmembrane region" description="Helical" evidence="5">
    <location>
        <begin position="12"/>
        <end position="36"/>
    </location>
</feature>
<dbReference type="eggNOG" id="KOG3882">
    <property type="taxonomic scope" value="Eukaryota"/>
</dbReference>
<comment type="subcellular location">
    <subcellularLocation>
        <location evidence="1">Membrane</location>
        <topology evidence="1">Multi-pass membrane protein</topology>
    </subcellularLocation>
</comment>
<evidence type="ECO:0000256" key="4">
    <source>
        <dbReference type="ARBA" id="ARBA00023136"/>
    </source>
</evidence>